<dbReference type="Proteomes" id="UP001078443">
    <property type="component" value="Unassembled WGS sequence"/>
</dbReference>
<dbReference type="InterPro" id="IPR044643">
    <property type="entry name" value="TrpF_fam"/>
</dbReference>
<evidence type="ECO:0000256" key="9">
    <source>
        <dbReference type="HAMAP-Rule" id="MF_00135"/>
    </source>
</evidence>
<comment type="catalytic activity">
    <reaction evidence="1 9">
        <text>N-(5-phospho-beta-D-ribosyl)anthranilate = 1-(2-carboxyphenylamino)-1-deoxy-D-ribulose 5-phosphate</text>
        <dbReference type="Rhea" id="RHEA:21540"/>
        <dbReference type="ChEBI" id="CHEBI:18277"/>
        <dbReference type="ChEBI" id="CHEBI:58613"/>
        <dbReference type="EC" id="5.3.1.24"/>
    </reaction>
</comment>
<accession>A0ABT4CWL5</accession>
<dbReference type="EMBL" id="JAPQER010000001">
    <property type="protein sequence ID" value="MCY6483207.1"/>
    <property type="molecule type" value="Genomic_DNA"/>
</dbReference>
<evidence type="ECO:0000256" key="4">
    <source>
        <dbReference type="ARBA" id="ARBA00022272"/>
    </source>
</evidence>
<dbReference type="RefSeq" id="WP_268039464.1">
    <property type="nucleotide sequence ID" value="NZ_JAPQER010000001.1"/>
</dbReference>
<comment type="caution">
    <text evidence="11">The sequence shown here is derived from an EMBL/GenBank/DDBJ whole genome shotgun (WGS) entry which is preliminary data.</text>
</comment>
<protein>
    <recommendedName>
        <fullName evidence="4 9">N-(5'-phosphoribosyl)anthranilate isomerase</fullName>
        <shortName evidence="9">PRAI</shortName>
        <ecNumber evidence="3 9">5.3.1.24</ecNumber>
    </recommendedName>
</protein>
<organism evidence="11 12">
    <name type="scientific">Clostridium aestuarii</name>
    <dbReference type="NCBI Taxonomy" id="338193"/>
    <lineage>
        <taxon>Bacteria</taxon>
        <taxon>Bacillati</taxon>
        <taxon>Bacillota</taxon>
        <taxon>Clostridia</taxon>
        <taxon>Eubacteriales</taxon>
        <taxon>Clostridiaceae</taxon>
        <taxon>Clostridium</taxon>
    </lineage>
</organism>
<evidence type="ECO:0000259" key="10">
    <source>
        <dbReference type="Pfam" id="PF00697"/>
    </source>
</evidence>
<evidence type="ECO:0000256" key="5">
    <source>
        <dbReference type="ARBA" id="ARBA00022605"/>
    </source>
</evidence>
<keyword evidence="8 9" id="KW-0413">Isomerase</keyword>
<dbReference type="PANTHER" id="PTHR42894:SF1">
    <property type="entry name" value="N-(5'-PHOSPHORIBOSYL)ANTHRANILATE ISOMERASE"/>
    <property type="match status" value="1"/>
</dbReference>
<proteinExistence type="inferred from homology"/>
<evidence type="ECO:0000256" key="8">
    <source>
        <dbReference type="ARBA" id="ARBA00023235"/>
    </source>
</evidence>
<reference evidence="11" key="1">
    <citation type="submission" date="2022-12" db="EMBL/GenBank/DDBJ databases">
        <authorList>
            <person name="Wang J."/>
        </authorList>
    </citation>
    <scope>NUCLEOTIDE SEQUENCE</scope>
    <source>
        <strain evidence="11">HY-45-18</strain>
    </source>
</reference>
<evidence type="ECO:0000256" key="6">
    <source>
        <dbReference type="ARBA" id="ARBA00022822"/>
    </source>
</evidence>
<dbReference type="PANTHER" id="PTHR42894">
    <property type="entry name" value="N-(5'-PHOSPHORIBOSYL)ANTHRANILATE ISOMERASE"/>
    <property type="match status" value="1"/>
</dbReference>
<evidence type="ECO:0000256" key="1">
    <source>
        <dbReference type="ARBA" id="ARBA00001164"/>
    </source>
</evidence>
<dbReference type="HAMAP" id="MF_00135">
    <property type="entry name" value="PRAI"/>
    <property type="match status" value="1"/>
</dbReference>
<name>A0ABT4CWL5_9CLOT</name>
<evidence type="ECO:0000256" key="3">
    <source>
        <dbReference type="ARBA" id="ARBA00012572"/>
    </source>
</evidence>
<keyword evidence="12" id="KW-1185">Reference proteome</keyword>
<dbReference type="InterPro" id="IPR011060">
    <property type="entry name" value="RibuloseP-bd_barrel"/>
</dbReference>
<evidence type="ECO:0000313" key="11">
    <source>
        <dbReference type="EMBL" id="MCY6483207.1"/>
    </source>
</evidence>
<comment type="similarity">
    <text evidence="9">Belongs to the TrpF family.</text>
</comment>
<dbReference type="Gene3D" id="3.20.20.70">
    <property type="entry name" value="Aldolase class I"/>
    <property type="match status" value="1"/>
</dbReference>
<dbReference type="InterPro" id="IPR001240">
    <property type="entry name" value="PRAI_dom"/>
</dbReference>
<evidence type="ECO:0000313" key="12">
    <source>
        <dbReference type="Proteomes" id="UP001078443"/>
    </source>
</evidence>
<keyword evidence="6 9" id="KW-0822">Tryptophan biosynthesis</keyword>
<dbReference type="CDD" id="cd00405">
    <property type="entry name" value="PRAI"/>
    <property type="match status" value="1"/>
</dbReference>
<comment type="pathway">
    <text evidence="2 9">Amino-acid biosynthesis; L-tryptophan biosynthesis; L-tryptophan from chorismate: step 3/5.</text>
</comment>
<evidence type="ECO:0000256" key="2">
    <source>
        <dbReference type="ARBA" id="ARBA00004664"/>
    </source>
</evidence>
<gene>
    <name evidence="9" type="primary">trpF</name>
    <name evidence="11" type="ORF">OW763_02410</name>
</gene>
<dbReference type="Pfam" id="PF00697">
    <property type="entry name" value="PRAI"/>
    <property type="match status" value="1"/>
</dbReference>
<keyword evidence="5 9" id="KW-0028">Amino-acid biosynthesis</keyword>
<dbReference type="SUPFAM" id="SSF51366">
    <property type="entry name" value="Ribulose-phoshate binding barrel"/>
    <property type="match status" value="1"/>
</dbReference>
<dbReference type="InterPro" id="IPR013785">
    <property type="entry name" value="Aldolase_TIM"/>
</dbReference>
<dbReference type="EC" id="5.3.1.24" evidence="3 9"/>
<dbReference type="GO" id="GO:0016853">
    <property type="term" value="F:isomerase activity"/>
    <property type="evidence" value="ECO:0007669"/>
    <property type="project" value="UniProtKB-KW"/>
</dbReference>
<feature type="domain" description="N-(5'phosphoribosyl) anthranilate isomerase (PRAI)" evidence="10">
    <location>
        <begin position="5"/>
        <end position="194"/>
    </location>
</feature>
<sequence length="203" mass="23279">MKTKIKICGLKTLEDIRMINKYPIDYVGFVFVESKRKVSKEQVRDMKKILSTKIKAVGVFVNTPYDEINDIVNYCGIDIVQMHGEESSEECEKIIVPVWKAISVQNKKDLIKAQRYKNVKGFLLDGVKAGSGISFEWSLVKEFSKNYFTILAGGLNSENVQQCIEIVNPHMVDVSSGVEKDGQKNEEKIKKFIRKVKKYEFKK</sequence>
<evidence type="ECO:0000256" key="7">
    <source>
        <dbReference type="ARBA" id="ARBA00023141"/>
    </source>
</evidence>
<keyword evidence="7 9" id="KW-0057">Aromatic amino acid biosynthesis</keyword>